<evidence type="ECO:0000313" key="3">
    <source>
        <dbReference type="EMBL" id="KAJ2776918.1"/>
    </source>
</evidence>
<dbReference type="OrthoDB" id="5598395at2759"/>
<sequence>MAENAQAEPQRTARARAAETPRAQKGEAAKRRSAPLQHSHKKPNQHAAAGGGEKKAAKMEIPVSLDIDPFAAESYRDPQGAVDKMLSDKAQPDARAAAGDKDAAALLVRARKAETEVLTLKHQLLETKTELKAAEARLREKDAMIKDQAARIDDLIESRVPRDDMDEVMADNARLKTELAENEALLADCQKLLEEYVAVDAQ</sequence>
<organism evidence="3 4">
    <name type="scientific">Coemansia javaensis</name>
    <dbReference type="NCBI Taxonomy" id="2761396"/>
    <lineage>
        <taxon>Eukaryota</taxon>
        <taxon>Fungi</taxon>
        <taxon>Fungi incertae sedis</taxon>
        <taxon>Zoopagomycota</taxon>
        <taxon>Kickxellomycotina</taxon>
        <taxon>Kickxellomycetes</taxon>
        <taxon>Kickxellales</taxon>
        <taxon>Kickxellaceae</taxon>
        <taxon>Coemansia</taxon>
    </lineage>
</organism>
<feature type="coiled-coil region" evidence="1">
    <location>
        <begin position="117"/>
        <end position="195"/>
    </location>
</feature>
<protein>
    <submittedName>
        <fullName evidence="3">Uncharacterized protein</fullName>
    </submittedName>
</protein>
<comment type="caution">
    <text evidence="3">The sequence shown here is derived from an EMBL/GenBank/DDBJ whole genome shotgun (WGS) entry which is preliminary data.</text>
</comment>
<proteinExistence type="predicted"/>
<evidence type="ECO:0000256" key="2">
    <source>
        <dbReference type="SAM" id="MobiDB-lite"/>
    </source>
</evidence>
<feature type="compositionally biased region" description="Basic and acidic residues" evidence="2">
    <location>
        <begin position="16"/>
        <end position="30"/>
    </location>
</feature>
<dbReference type="Proteomes" id="UP001140217">
    <property type="component" value="Unassembled WGS sequence"/>
</dbReference>
<reference evidence="3" key="1">
    <citation type="submission" date="2022-07" db="EMBL/GenBank/DDBJ databases">
        <title>Phylogenomic reconstructions and comparative analyses of Kickxellomycotina fungi.</title>
        <authorList>
            <person name="Reynolds N.K."/>
            <person name="Stajich J.E."/>
            <person name="Barry K."/>
            <person name="Grigoriev I.V."/>
            <person name="Crous P."/>
            <person name="Smith M.E."/>
        </authorList>
    </citation>
    <scope>NUCLEOTIDE SEQUENCE</scope>
    <source>
        <strain evidence="3">NBRC 105414</strain>
    </source>
</reference>
<dbReference type="AlphaFoldDB" id="A0A9W8H382"/>
<evidence type="ECO:0000313" key="4">
    <source>
        <dbReference type="Proteomes" id="UP001140217"/>
    </source>
</evidence>
<evidence type="ECO:0000256" key="1">
    <source>
        <dbReference type="SAM" id="Coils"/>
    </source>
</evidence>
<gene>
    <name evidence="3" type="ORF">H4R18_005420</name>
</gene>
<keyword evidence="1" id="KW-0175">Coiled coil</keyword>
<feature type="region of interest" description="Disordered" evidence="2">
    <location>
        <begin position="1"/>
        <end position="60"/>
    </location>
</feature>
<keyword evidence="4" id="KW-1185">Reference proteome</keyword>
<feature type="compositionally biased region" description="Low complexity" evidence="2">
    <location>
        <begin position="1"/>
        <end position="12"/>
    </location>
</feature>
<dbReference type="EMBL" id="JANBUL010000325">
    <property type="protein sequence ID" value="KAJ2776918.1"/>
    <property type="molecule type" value="Genomic_DNA"/>
</dbReference>
<accession>A0A9W8H382</accession>
<name>A0A9W8H382_9FUNG</name>